<reference evidence="3 4" key="1">
    <citation type="journal article" date="2023" name="Microb. Genom.">
        <title>Mesoterricola silvestris gen. nov., sp. nov., Mesoterricola sediminis sp. nov., Geothrix oryzae sp. nov., Geothrix edaphica sp. nov., Geothrix rubra sp. nov., and Geothrix limicola sp. nov., six novel members of Acidobacteriota isolated from soils.</title>
        <authorList>
            <person name="Weisberg A.J."/>
            <person name="Pearce E."/>
            <person name="Kramer C.G."/>
            <person name="Chang J.H."/>
            <person name="Clarke C.R."/>
        </authorList>
    </citation>
    <scope>NUCLEOTIDE SEQUENCE [LARGE SCALE GENOMIC DNA]</scope>
    <source>
        <strain evidence="3 4">NE20-4-1</strain>
    </source>
</reference>
<dbReference type="Proteomes" id="UP001282474">
    <property type="component" value="Unassembled WGS sequence"/>
</dbReference>
<feature type="domain" description="HTH cro/C1-type" evidence="2">
    <location>
        <begin position="54"/>
        <end position="119"/>
    </location>
</feature>
<protein>
    <submittedName>
        <fullName evidence="3">Helix-turn-helix transcriptional regulator</fullName>
    </submittedName>
</protein>
<evidence type="ECO:0000313" key="4">
    <source>
        <dbReference type="Proteomes" id="UP001282474"/>
    </source>
</evidence>
<gene>
    <name evidence="3" type="ORF">PV383_36815</name>
</gene>
<dbReference type="InterPro" id="IPR010982">
    <property type="entry name" value="Lambda_DNA-bd_dom_sf"/>
</dbReference>
<dbReference type="CDD" id="cd00093">
    <property type="entry name" value="HTH_XRE"/>
    <property type="match status" value="1"/>
</dbReference>
<dbReference type="InterPro" id="IPR001387">
    <property type="entry name" value="Cro/C1-type_HTH"/>
</dbReference>
<dbReference type="PROSITE" id="PS50943">
    <property type="entry name" value="HTH_CROC1"/>
    <property type="match status" value="1"/>
</dbReference>
<evidence type="ECO:0000313" key="3">
    <source>
        <dbReference type="EMBL" id="MDX3042701.1"/>
    </source>
</evidence>
<dbReference type="SMART" id="SM00530">
    <property type="entry name" value="HTH_XRE"/>
    <property type="match status" value="1"/>
</dbReference>
<dbReference type="EMBL" id="JARAWJ010000040">
    <property type="protein sequence ID" value="MDX3042701.1"/>
    <property type="molecule type" value="Genomic_DNA"/>
</dbReference>
<keyword evidence="4" id="KW-1185">Reference proteome</keyword>
<feature type="region of interest" description="Disordered" evidence="1">
    <location>
        <begin position="233"/>
        <end position="253"/>
    </location>
</feature>
<proteinExistence type="predicted"/>
<accession>A0ABU4MZR5</accession>
<dbReference type="RefSeq" id="WP_196791474.1">
    <property type="nucleotide sequence ID" value="NZ_JABXWI010000001.1"/>
</dbReference>
<sequence length="253" mass="28915">MTPEELDAQAASDEERAHQMMQIVNEESERRKIHLEAPHPVEGLDTESLASFNLKQIRTTLGMSQQQIADKLAEHRTAGYHDVKLSQTQIAKIERGERPWRLNELVAIAGALEVPVDEFFNAQAASQDGDVLVLTAKLRYQRAKAQEEAVRDDLRAAIRATYEAENELLRASARYELTLPEVLSILALRGHRSYWAKVTQEEDAERIRTRGDHDEPRKEHAVEFVAKEWDRLVREETGHPPKEPWSDLPQAML</sequence>
<feature type="compositionally biased region" description="Basic and acidic residues" evidence="1">
    <location>
        <begin position="233"/>
        <end position="245"/>
    </location>
</feature>
<dbReference type="SUPFAM" id="SSF47413">
    <property type="entry name" value="lambda repressor-like DNA-binding domains"/>
    <property type="match status" value="1"/>
</dbReference>
<organism evidence="3 4">
    <name type="scientific">Streptomyces caniscabiei</name>
    <dbReference type="NCBI Taxonomy" id="2746961"/>
    <lineage>
        <taxon>Bacteria</taxon>
        <taxon>Bacillati</taxon>
        <taxon>Actinomycetota</taxon>
        <taxon>Actinomycetes</taxon>
        <taxon>Kitasatosporales</taxon>
        <taxon>Streptomycetaceae</taxon>
        <taxon>Streptomyces</taxon>
    </lineage>
</organism>
<evidence type="ECO:0000256" key="1">
    <source>
        <dbReference type="SAM" id="MobiDB-lite"/>
    </source>
</evidence>
<evidence type="ECO:0000259" key="2">
    <source>
        <dbReference type="PROSITE" id="PS50943"/>
    </source>
</evidence>
<comment type="caution">
    <text evidence="3">The sequence shown here is derived from an EMBL/GenBank/DDBJ whole genome shotgun (WGS) entry which is preliminary data.</text>
</comment>
<dbReference type="Gene3D" id="1.10.260.40">
    <property type="entry name" value="lambda repressor-like DNA-binding domains"/>
    <property type="match status" value="1"/>
</dbReference>
<name>A0ABU4MZR5_9ACTN</name>